<feature type="transmembrane region" description="Helical" evidence="1">
    <location>
        <begin position="91"/>
        <end position="108"/>
    </location>
</feature>
<feature type="transmembrane region" description="Helical" evidence="1">
    <location>
        <begin position="303"/>
        <end position="327"/>
    </location>
</feature>
<feature type="transmembrane region" description="Helical" evidence="1">
    <location>
        <begin position="372"/>
        <end position="390"/>
    </location>
</feature>
<feature type="transmembrane region" description="Helical" evidence="1">
    <location>
        <begin position="228"/>
        <end position="247"/>
    </location>
</feature>
<accession>A0A4P2QQQ7</accession>
<protein>
    <submittedName>
        <fullName evidence="2">Uncharacterized protein</fullName>
    </submittedName>
</protein>
<keyword evidence="1" id="KW-0812">Transmembrane</keyword>
<evidence type="ECO:0000313" key="3">
    <source>
        <dbReference type="Proteomes" id="UP000295497"/>
    </source>
</evidence>
<feature type="transmembrane region" description="Helical" evidence="1">
    <location>
        <begin position="259"/>
        <end position="282"/>
    </location>
</feature>
<proteinExistence type="predicted"/>
<dbReference type="Proteomes" id="UP000295497">
    <property type="component" value="Chromosome"/>
</dbReference>
<keyword evidence="1" id="KW-1133">Transmembrane helix</keyword>
<sequence length="430" mass="42968">MLRRFALVLRVLVSTAGKDAFARAMPLYMGLGVVGAVVFGGNGMHPAQLTGLAGQSLPFRLALWAAWLLVGTPAARALLRAPATFFLRALPVPRLQLLAAHALLLAVAELPWALLWAFGAGPLAGGAACAAALAAHGMLVARPRGGRELAALSLLAVAILLGAPAPLLLACAAPALALGLRGAVVRAPELPPGRELPLIPRAAPARGGALLALSLAYLAALLRGHRAVLLRGGALTLLGALAAAAWARSSEPLEDASLAGASLVALAPFALCAGAGCSGPVLREERRIAWLLDACGASAPLRAVAAAAAVAAPLVALGLAHGAAVAALTRAAPLAALRLLGGAGLAGLLLSGVALGCVRWSVRQDGRDSSRVLLSVLAAVVAATVAAWMLDEIALAAWAPAAALLAGPAGARWLAPRRARGAMAGERRAG</sequence>
<gene>
    <name evidence="2" type="ORF">SOCE836_046900</name>
</gene>
<feature type="transmembrane region" description="Helical" evidence="1">
    <location>
        <begin position="20"/>
        <end position="41"/>
    </location>
</feature>
<name>A0A4P2QQQ7_SORCE</name>
<reference evidence="2 3" key="1">
    <citation type="submission" date="2015-09" db="EMBL/GenBank/DDBJ databases">
        <title>Sorangium comparison.</title>
        <authorList>
            <person name="Zaburannyi N."/>
            <person name="Bunk B."/>
            <person name="Overmann J."/>
            <person name="Mueller R."/>
        </authorList>
    </citation>
    <scope>NUCLEOTIDE SEQUENCE [LARGE SCALE GENOMIC DNA]</scope>
    <source>
        <strain evidence="2 3">So ce836</strain>
    </source>
</reference>
<feature type="transmembrane region" description="Helical" evidence="1">
    <location>
        <begin position="339"/>
        <end position="360"/>
    </location>
</feature>
<feature type="transmembrane region" description="Helical" evidence="1">
    <location>
        <begin position="198"/>
        <end position="221"/>
    </location>
</feature>
<evidence type="ECO:0000313" key="2">
    <source>
        <dbReference type="EMBL" id="AUX32549.1"/>
    </source>
</evidence>
<feature type="transmembrane region" description="Helical" evidence="1">
    <location>
        <begin position="152"/>
        <end position="178"/>
    </location>
</feature>
<keyword evidence="1" id="KW-0472">Membrane</keyword>
<feature type="transmembrane region" description="Helical" evidence="1">
    <location>
        <begin position="61"/>
        <end position="79"/>
    </location>
</feature>
<feature type="transmembrane region" description="Helical" evidence="1">
    <location>
        <begin position="396"/>
        <end position="415"/>
    </location>
</feature>
<dbReference type="AlphaFoldDB" id="A0A4P2QQQ7"/>
<dbReference type="RefSeq" id="WP_129576121.1">
    <property type="nucleotide sequence ID" value="NZ_CP012672.1"/>
</dbReference>
<organism evidence="2 3">
    <name type="scientific">Sorangium cellulosum</name>
    <name type="common">Polyangium cellulosum</name>
    <dbReference type="NCBI Taxonomy" id="56"/>
    <lineage>
        <taxon>Bacteria</taxon>
        <taxon>Pseudomonadati</taxon>
        <taxon>Myxococcota</taxon>
        <taxon>Polyangia</taxon>
        <taxon>Polyangiales</taxon>
        <taxon>Polyangiaceae</taxon>
        <taxon>Sorangium</taxon>
    </lineage>
</organism>
<dbReference type="EMBL" id="CP012672">
    <property type="protein sequence ID" value="AUX32549.1"/>
    <property type="molecule type" value="Genomic_DNA"/>
</dbReference>
<feature type="transmembrane region" description="Helical" evidence="1">
    <location>
        <begin position="114"/>
        <end position="140"/>
    </location>
</feature>
<evidence type="ECO:0000256" key="1">
    <source>
        <dbReference type="SAM" id="Phobius"/>
    </source>
</evidence>